<reference evidence="2" key="1">
    <citation type="submission" date="2025-08" db="UniProtKB">
        <authorList>
            <consortium name="RefSeq"/>
        </authorList>
    </citation>
    <scope>IDENTIFICATION</scope>
    <source>
        <tissue evidence="2">Gonads</tissue>
    </source>
</reference>
<accession>A0A1S3JUZ4</accession>
<dbReference type="GeneID" id="106176379"/>
<dbReference type="RefSeq" id="XP_013414195.1">
    <property type="nucleotide sequence ID" value="XM_013558741.1"/>
</dbReference>
<evidence type="ECO:0000313" key="2">
    <source>
        <dbReference type="RefSeq" id="XP_013414195.1"/>
    </source>
</evidence>
<proteinExistence type="predicted"/>
<gene>
    <name evidence="2" type="primary">LOC106176379</name>
</gene>
<dbReference type="STRING" id="7574.A0A1S3JUZ4"/>
<dbReference type="PANTHER" id="PTHR28661:SF1">
    <property type="entry name" value="MICROTUBULE NUCLEATION FACTOR SSNA1"/>
    <property type="match status" value="1"/>
</dbReference>
<dbReference type="InterPro" id="IPR033362">
    <property type="entry name" value="SSNA1_fam"/>
</dbReference>
<dbReference type="OrthoDB" id="295355at2759"/>
<dbReference type="InParanoid" id="A0A1S3JUZ4"/>
<evidence type="ECO:0000313" key="1">
    <source>
        <dbReference type="Proteomes" id="UP000085678"/>
    </source>
</evidence>
<dbReference type="PANTHER" id="PTHR28661">
    <property type="entry name" value="SJOEGREN SYNDROME NUCLEAR AUTOANTIGEN 1"/>
    <property type="match status" value="1"/>
</dbReference>
<sequence>MSKQTEAKLLGFSKDFIKSIEEMCHKRDSLHKEIVATQKEQKNIQRDIGVLTEKLSQISQSMAKRMAERNAYDRTIQETEIEYKRIREILLNPLAYRERQLREKREEKINEQAQEQAKKT</sequence>
<dbReference type="GO" id="GO:0036064">
    <property type="term" value="C:ciliary basal body"/>
    <property type="evidence" value="ECO:0007669"/>
    <property type="project" value="TreeGrafter"/>
</dbReference>
<dbReference type="KEGG" id="lak:106176379"/>
<name>A0A1S3JUZ4_LINAN</name>
<organism evidence="1 2">
    <name type="scientific">Lingula anatina</name>
    <name type="common">Brachiopod</name>
    <name type="synonym">Lingula unguis</name>
    <dbReference type="NCBI Taxonomy" id="7574"/>
    <lineage>
        <taxon>Eukaryota</taxon>
        <taxon>Metazoa</taxon>
        <taxon>Spiralia</taxon>
        <taxon>Lophotrochozoa</taxon>
        <taxon>Brachiopoda</taxon>
        <taxon>Linguliformea</taxon>
        <taxon>Lingulata</taxon>
        <taxon>Lingulida</taxon>
        <taxon>Linguloidea</taxon>
        <taxon>Lingulidae</taxon>
        <taxon>Lingula</taxon>
    </lineage>
</organism>
<dbReference type="AlphaFoldDB" id="A0A1S3JUZ4"/>
<keyword evidence="1" id="KW-1185">Reference proteome</keyword>
<protein>
    <submittedName>
        <fullName evidence="2">Sjoegren syndrome nuclear autoantigen 1 homolog</fullName>
    </submittedName>
</protein>
<dbReference type="Proteomes" id="UP000085678">
    <property type="component" value="Unplaced"/>
</dbReference>